<name>A0ABS0NIA3_9ACTN</name>
<accession>A0ABS0NIA3</accession>
<protein>
    <submittedName>
        <fullName evidence="2">Gfo/Idh/MocA family oxidoreductase</fullName>
    </submittedName>
</protein>
<evidence type="ECO:0000313" key="3">
    <source>
        <dbReference type="Proteomes" id="UP000807371"/>
    </source>
</evidence>
<dbReference type="Proteomes" id="UP000807371">
    <property type="component" value="Unassembled WGS sequence"/>
</dbReference>
<dbReference type="Gene3D" id="3.30.360.10">
    <property type="entry name" value="Dihydrodipicolinate Reductase, domain 2"/>
    <property type="match status" value="1"/>
</dbReference>
<evidence type="ECO:0000313" key="2">
    <source>
        <dbReference type="EMBL" id="MBH5334934.1"/>
    </source>
</evidence>
<feature type="region of interest" description="Disordered" evidence="1">
    <location>
        <begin position="390"/>
        <end position="440"/>
    </location>
</feature>
<dbReference type="EMBL" id="JACYXC010000001">
    <property type="protein sequence ID" value="MBH5334934.1"/>
    <property type="molecule type" value="Genomic_DNA"/>
</dbReference>
<reference evidence="2 3" key="1">
    <citation type="submission" date="2020-09" db="EMBL/GenBank/DDBJ databases">
        <title>Biosynthesis of the nuclear factor of activated T cells inhibitor NFAT-133 and its congeners in Streptomyces pactum.</title>
        <authorList>
            <person name="Zhou W."/>
            <person name="Posri P."/>
            <person name="Abugrain M.E."/>
            <person name="Weisberg A.J."/>
            <person name="Chang J.H."/>
            <person name="Mahmud T."/>
        </authorList>
    </citation>
    <scope>NUCLEOTIDE SEQUENCE [LARGE SCALE GENOMIC DNA]</scope>
    <source>
        <strain evidence="2 3">ATCC 27456</strain>
    </source>
</reference>
<organism evidence="2 3">
    <name type="scientific">Streptomyces pactum</name>
    <dbReference type="NCBI Taxonomy" id="68249"/>
    <lineage>
        <taxon>Bacteria</taxon>
        <taxon>Bacillati</taxon>
        <taxon>Actinomycetota</taxon>
        <taxon>Actinomycetes</taxon>
        <taxon>Kitasatosporales</taxon>
        <taxon>Streptomycetaceae</taxon>
        <taxon>Streptomyces</taxon>
    </lineage>
</organism>
<dbReference type="Gene3D" id="3.40.50.720">
    <property type="entry name" value="NAD(P)-binding Rossmann-like Domain"/>
    <property type="match status" value="1"/>
</dbReference>
<proteinExistence type="predicted"/>
<keyword evidence="3" id="KW-1185">Reference proteome</keyword>
<gene>
    <name evidence="2" type="ORF">IHE55_09070</name>
</gene>
<sequence length="440" mass="45564">MLHTLLVGLGRSGRELHLPVLRRLRLEDTAGAGALFASDAPLGYDIARPAAGAAPGPVTVASPEDARERLDPGATVVHVCTPPTARAQVVTEFAELGFRNFLVEKPIGTGTAAVEALRQVRDRYRLRLAVVAPWLHSTLTARLERLVTTGDLGALRRITVHQRKPRLRRSLADTGHPSAFDVEMPHSVGVALRLAGAGRVHRAHWTDARAGTAVAPRMGTAELTIRHERGTVSRIATDLVSPVRERSIVLDFEAGTVVGHYPVGGEDPYAQLRITPDAGPEEHDIFLDEALDACLLQVYRDFAGGAGFTADFELQARVVEVLEAAKHRAAAGDGGPVRPPGEPAHGEPAVGVPGSGEPVTGGPGTGALTAGEPGAGAGGFVPGRLGPDEFTAGPVTGEPVPCDVGPGDPGAGDPGAGDPAVVGGPAVVAAGTREEHRHVA</sequence>
<feature type="compositionally biased region" description="Low complexity" evidence="1">
    <location>
        <begin position="416"/>
        <end position="431"/>
    </location>
</feature>
<dbReference type="SUPFAM" id="SSF51735">
    <property type="entry name" value="NAD(P)-binding Rossmann-fold domains"/>
    <property type="match status" value="1"/>
</dbReference>
<feature type="region of interest" description="Disordered" evidence="1">
    <location>
        <begin position="330"/>
        <end position="365"/>
    </location>
</feature>
<evidence type="ECO:0000256" key="1">
    <source>
        <dbReference type="SAM" id="MobiDB-lite"/>
    </source>
</evidence>
<dbReference type="InterPro" id="IPR036291">
    <property type="entry name" value="NAD(P)-bd_dom_sf"/>
</dbReference>
<comment type="caution">
    <text evidence="2">The sequence shown here is derived from an EMBL/GenBank/DDBJ whole genome shotgun (WGS) entry which is preliminary data.</text>
</comment>
<dbReference type="RefSeq" id="WP_197988563.1">
    <property type="nucleotide sequence ID" value="NZ_JACYXC010000001.1"/>
</dbReference>